<dbReference type="InterPro" id="IPR006638">
    <property type="entry name" value="Elp3/MiaA/NifB-like_rSAM"/>
</dbReference>
<keyword evidence="6" id="KW-0004">4Fe-4S</keyword>
<protein>
    <submittedName>
        <fullName evidence="17">Molybdenum cofactor biosynthesis protein 1</fullName>
    </submittedName>
</protein>
<keyword evidence="7" id="KW-0949">S-adenosyl-L-methionine</keyword>
<dbReference type="CDD" id="cd01335">
    <property type="entry name" value="Radical_SAM"/>
    <property type="match status" value="1"/>
</dbReference>
<keyword evidence="12" id="KW-0342">GTP-binding</keyword>
<keyword evidence="9" id="KW-0547">Nucleotide-binding</keyword>
<proteinExistence type="inferred from homology"/>
<evidence type="ECO:0000259" key="16">
    <source>
        <dbReference type="PROSITE" id="PS51918"/>
    </source>
</evidence>
<evidence type="ECO:0000256" key="10">
    <source>
        <dbReference type="ARBA" id="ARBA00023004"/>
    </source>
</evidence>
<evidence type="ECO:0000256" key="3">
    <source>
        <dbReference type="ARBA" id="ARBA00005046"/>
    </source>
</evidence>
<dbReference type="PANTHER" id="PTHR22960">
    <property type="entry name" value="MOLYBDOPTERIN COFACTOR SYNTHESIS PROTEIN A"/>
    <property type="match status" value="1"/>
</dbReference>
<dbReference type="Pfam" id="PF04055">
    <property type="entry name" value="Radical_SAM"/>
    <property type="match status" value="1"/>
</dbReference>
<dbReference type="GO" id="GO:0005525">
    <property type="term" value="F:GTP binding"/>
    <property type="evidence" value="ECO:0007669"/>
    <property type="project" value="UniProtKB-KW"/>
</dbReference>
<dbReference type="NCBIfam" id="NF006870">
    <property type="entry name" value="PRK09364.1"/>
    <property type="match status" value="1"/>
</dbReference>
<dbReference type="SUPFAM" id="SSF102114">
    <property type="entry name" value="Radical SAM enzymes"/>
    <property type="match status" value="1"/>
</dbReference>
<dbReference type="PANTHER" id="PTHR22960:SF0">
    <property type="entry name" value="MOLYBDENUM COFACTOR BIOSYNTHESIS PROTEIN 1"/>
    <property type="match status" value="1"/>
</dbReference>
<dbReference type="SMART" id="SM00729">
    <property type="entry name" value="Elp3"/>
    <property type="match status" value="1"/>
</dbReference>
<evidence type="ECO:0000256" key="9">
    <source>
        <dbReference type="ARBA" id="ARBA00022741"/>
    </source>
</evidence>
<evidence type="ECO:0000256" key="12">
    <source>
        <dbReference type="ARBA" id="ARBA00023134"/>
    </source>
</evidence>
<accession>A0A8D8TX78</accession>
<comment type="similarity">
    <text evidence="5">In the N-terminal section; belongs to the radical SAM superfamily. MoaA family.</text>
</comment>
<dbReference type="SFLD" id="SFLDG01067">
    <property type="entry name" value="SPASM/twitch_domain_containing"/>
    <property type="match status" value="1"/>
</dbReference>
<dbReference type="InterPro" id="IPR040064">
    <property type="entry name" value="MoaA-like"/>
</dbReference>
<sequence>MAIKSSSTFLQRIGKSCFNNHSIRCSSITGTPTPHQTTPDEVPPLTKPSLVDLFGRQHTYLRISLTEKCNLRCQYCMPKDGVKLTEKSRLLSTDEVLHLAKLFVDQGITKIRLTGGEPTIHKDLLLIVQELRKIKGLNTIGITTNGLALTKQLVALQKAGLDSVNISLDTLKPERYEFITRRKGWSRVLAGIDLAVQLGYDNLKVNVVVMKNFNDDEILDFVNLTRDRPIDVRFIEYMPFSGNEWNNTKIMPFNEMLTKIKQTYPNLSTLENAPNDTSKAYKVPEFSGRLGFITSMTEHFCGSCNRLRLMADGSLKVCLFGNTEISLRDALREGCSEEDLVTMIEVAVKRKKKQHADLSIQKTVQNLLVSSFIEMSHASTTVNSFVISEMNSNRSRTPDSTESISMPFLAQSVQKLESPFERISLKHQSLEHSFQRTYPKSLSLQGLFERTSLKTQSPTCTTQRAYSKLTHVSDSGSVNMVDVGPKAISKRTAKAEATVLITPEISRLIRENLVKKGDVLTIAQIAGIMGAKKTHELIPLCHSIALSKVDVQVRLCDVTDRVFVKSSTVTYDRTGVEMEALVGAMVAAATVYDMCKAVSKGIEITGVRLLEKTGGTRGDYVREKE</sequence>
<dbReference type="PROSITE" id="PS01305">
    <property type="entry name" value="MOAA_NIFB_PQQE"/>
    <property type="match status" value="1"/>
</dbReference>
<evidence type="ECO:0000256" key="13">
    <source>
        <dbReference type="ARBA" id="ARBA00023150"/>
    </source>
</evidence>
<organism evidence="17">
    <name type="scientific">Cacopsylla melanoneura</name>
    <dbReference type="NCBI Taxonomy" id="428564"/>
    <lineage>
        <taxon>Eukaryota</taxon>
        <taxon>Metazoa</taxon>
        <taxon>Ecdysozoa</taxon>
        <taxon>Arthropoda</taxon>
        <taxon>Hexapoda</taxon>
        <taxon>Insecta</taxon>
        <taxon>Pterygota</taxon>
        <taxon>Neoptera</taxon>
        <taxon>Paraneoptera</taxon>
        <taxon>Hemiptera</taxon>
        <taxon>Sternorrhyncha</taxon>
        <taxon>Psylloidea</taxon>
        <taxon>Psyllidae</taxon>
        <taxon>Psyllinae</taxon>
        <taxon>Cacopsylla</taxon>
    </lineage>
</organism>
<evidence type="ECO:0000256" key="1">
    <source>
        <dbReference type="ARBA" id="ARBA00001637"/>
    </source>
</evidence>
<dbReference type="GO" id="GO:0051539">
    <property type="term" value="F:4 iron, 4 sulfur cluster binding"/>
    <property type="evidence" value="ECO:0007669"/>
    <property type="project" value="UniProtKB-KW"/>
</dbReference>
<comment type="similarity">
    <text evidence="4">In the C-terminal section; belongs to the MoaC family.</text>
</comment>
<dbReference type="SFLD" id="SFLDG01386">
    <property type="entry name" value="main_SPASM_domain-containing"/>
    <property type="match status" value="1"/>
</dbReference>
<dbReference type="GO" id="GO:0006777">
    <property type="term" value="P:Mo-molybdopterin cofactor biosynthetic process"/>
    <property type="evidence" value="ECO:0007669"/>
    <property type="project" value="UniProtKB-KW"/>
</dbReference>
<dbReference type="InterPro" id="IPR002820">
    <property type="entry name" value="Mopterin_CF_biosynth-C_dom"/>
</dbReference>
<evidence type="ECO:0000256" key="2">
    <source>
        <dbReference type="ARBA" id="ARBA00001966"/>
    </source>
</evidence>
<dbReference type="EMBL" id="HBUF01318833">
    <property type="protein sequence ID" value="CAG6694544.1"/>
    <property type="molecule type" value="Transcribed_RNA"/>
</dbReference>
<name>A0A8D8TX78_9HEMI</name>
<comment type="cofactor">
    <cofactor evidence="2">
        <name>[4Fe-4S] cluster</name>
        <dbReference type="ChEBI" id="CHEBI:49883"/>
    </cofactor>
</comment>
<dbReference type="InterPro" id="IPR047594">
    <property type="entry name" value="MoaC_bact/euk"/>
</dbReference>
<dbReference type="Gene3D" id="3.30.70.640">
    <property type="entry name" value="Molybdopterin cofactor biosynthesis C (MoaC) domain"/>
    <property type="match status" value="1"/>
</dbReference>
<dbReference type="InterPro" id="IPR036522">
    <property type="entry name" value="MoaC_sf"/>
</dbReference>
<dbReference type="Pfam" id="PF06463">
    <property type="entry name" value="Mob_synth_C"/>
    <property type="match status" value="1"/>
</dbReference>
<dbReference type="CDD" id="cd01420">
    <property type="entry name" value="MoaC_PE"/>
    <property type="match status" value="1"/>
</dbReference>
<feature type="domain" description="Radical SAM core" evidence="16">
    <location>
        <begin position="53"/>
        <end position="266"/>
    </location>
</feature>
<dbReference type="SFLD" id="SFLDS00029">
    <property type="entry name" value="Radical_SAM"/>
    <property type="match status" value="1"/>
</dbReference>
<dbReference type="Gene3D" id="3.20.20.70">
    <property type="entry name" value="Aldolase class I"/>
    <property type="match status" value="1"/>
</dbReference>
<dbReference type="SFLD" id="SFLDG01383">
    <property type="entry name" value="cyclic_pyranopterin_phosphate"/>
    <property type="match status" value="1"/>
</dbReference>
<comment type="catalytic activity">
    <reaction evidence="1">
        <text>(8S)-3',8-cyclo-7,8-dihydroguanosine 5'-triphosphate = cyclic pyranopterin phosphate + diphosphate</text>
        <dbReference type="Rhea" id="RHEA:49580"/>
        <dbReference type="ChEBI" id="CHEBI:33019"/>
        <dbReference type="ChEBI" id="CHEBI:59648"/>
        <dbReference type="ChEBI" id="CHEBI:131766"/>
        <dbReference type="EC" id="4.6.1.17"/>
    </reaction>
</comment>
<dbReference type="HAMAP" id="MF_01224_B">
    <property type="entry name" value="MoaC_B"/>
    <property type="match status" value="1"/>
</dbReference>
<dbReference type="InterPro" id="IPR058240">
    <property type="entry name" value="rSAM_sf"/>
</dbReference>
<dbReference type="UniPathway" id="UPA00344"/>
<evidence type="ECO:0000256" key="14">
    <source>
        <dbReference type="ARBA" id="ARBA00023239"/>
    </source>
</evidence>
<dbReference type="PROSITE" id="PS51918">
    <property type="entry name" value="RADICAL_SAM"/>
    <property type="match status" value="1"/>
</dbReference>
<dbReference type="CDD" id="cd21117">
    <property type="entry name" value="Twitch_MoaA"/>
    <property type="match status" value="1"/>
</dbReference>
<evidence type="ECO:0000256" key="11">
    <source>
        <dbReference type="ARBA" id="ARBA00023014"/>
    </source>
</evidence>
<reference evidence="17" key="1">
    <citation type="submission" date="2021-05" db="EMBL/GenBank/DDBJ databases">
        <authorList>
            <person name="Alioto T."/>
            <person name="Alioto T."/>
            <person name="Gomez Garrido J."/>
        </authorList>
    </citation>
    <scope>NUCLEOTIDE SEQUENCE</scope>
</reference>
<dbReference type="AlphaFoldDB" id="A0A8D8TX78"/>
<dbReference type="GO" id="GO:0061798">
    <property type="term" value="F:GTP 3',8'-cyclase activity"/>
    <property type="evidence" value="ECO:0007669"/>
    <property type="project" value="UniProtKB-EC"/>
</dbReference>
<keyword evidence="13" id="KW-0501">Molybdenum cofactor biosynthesis</keyword>
<keyword evidence="14" id="KW-0456">Lyase</keyword>
<keyword evidence="10" id="KW-0408">Iron</keyword>
<comment type="catalytic activity">
    <reaction evidence="15">
        <text>GTP + AH2 + S-adenosyl-L-methionine = (8S)-3',8-cyclo-7,8-dihydroguanosine 5'-triphosphate + 5'-deoxyadenosine + L-methionine + A + H(+)</text>
        <dbReference type="Rhea" id="RHEA:49576"/>
        <dbReference type="ChEBI" id="CHEBI:13193"/>
        <dbReference type="ChEBI" id="CHEBI:15378"/>
        <dbReference type="ChEBI" id="CHEBI:17319"/>
        <dbReference type="ChEBI" id="CHEBI:17499"/>
        <dbReference type="ChEBI" id="CHEBI:37565"/>
        <dbReference type="ChEBI" id="CHEBI:57844"/>
        <dbReference type="ChEBI" id="CHEBI:59789"/>
        <dbReference type="ChEBI" id="CHEBI:131766"/>
        <dbReference type="EC" id="4.1.99.22"/>
    </reaction>
</comment>
<evidence type="ECO:0000256" key="7">
    <source>
        <dbReference type="ARBA" id="ARBA00022691"/>
    </source>
</evidence>
<dbReference type="SUPFAM" id="SSF55040">
    <property type="entry name" value="Molybdenum cofactor biosynthesis protein C, MoaC"/>
    <property type="match status" value="1"/>
</dbReference>
<dbReference type="GO" id="GO:0061799">
    <property type="term" value="F:cyclic pyranopterin monophosphate synthase activity"/>
    <property type="evidence" value="ECO:0007669"/>
    <property type="project" value="UniProtKB-EC"/>
</dbReference>
<dbReference type="InterPro" id="IPR010505">
    <property type="entry name" value="MoaA_twitch"/>
</dbReference>
<evidence type="ECO:0000256" key="6">
    <source>
        <dbReference type="ARBA" id="ARBA00022485"/>
    </source>
</evidence>
<dbReference type="InterPro" id="IPR013785">
    <property type="entry name" value="Aldolase_TIM"/>
</dbReference>
<dbReference type="Pfam" id="PF01967">
    <property type="entry name" value="MoaC"/>
    <property type="match status" value="1"/>
</dbReference>
<evidence type="ECO:0000313" key="17">
    <source>
        <dbReference type="EMBL" id="CAG6694544.1"/>
    </source>
</evidence>
<dbReference type="GO" id="GO:0046872">
    <property type="term" value="F:metal ion binding"/>
    <property type="evidence" value="ECO:0007669"/>
    <property type="project" value="UniProtKB-KW"/>
</dbReference>
<dbReference type="InterPro" id="IPR023045">
    <property type="entry name" value="MoaC"/>
</dbReference>
<dbReference type="NCBIfam" id="TIGR00581">
    <property type="entry name" value="moaC"/>
    <property type="match status" value="1"/>
</dbReference>
<dbReference type="InterPro" id="IPR007197">
    <property type="entry name" value="rSAM"/>
</dbReference>
<keyword evidence="11" id="KW-0411">Iron-sulfur</keyword>
<dbReference type="InterPro" id="IPR050105">
    <property type="entry name" value="MoCo_biosynth_MoaA/MoaC"/>
</dbReference>
<evidence type="ECO:0000256" key="5">
    <source>
        <dbReference type="ARBA" id="ARBA00009862"/>
    </source>
</evidence>
<evidence type="ECO:0000256" key="4">
    <source>
        <dbReference type="ARBA" id="ARBA00008484"/>
    </source>
</evidence>
<evidence type="ECO:0000256" key="8">
    <source>
        <dbReference type="ARBA" id="ARBA00022723"/>
    </source>
</evidence>
<evidence type="ECO:0000256" key="15">
    <source>
        <dbReference type="ARBA" id="ARBA00048697"/>
    </source>
</evidence>
<dbReference type="InterPro" id="IPR013483">
    <property type="entry name" value="MoaA"/>
</dbReference>
<dbReference type="HAMAP" id="MF_01225_B">
    <property type="entry name" value="MoaA_B"/>
    <property type="match status" value="1"/>
</dbReference>
<dbReference type="InterPro" id="IPR000385">
    <property type="entry name" value="MoaA_NifB_PqqE_Fe-S-bd_CS"/>
</dbReference>
<dbReference type="NCBIfam" id="TIGR02666">
    <property type="entry name" value="moaA"/>
    <property type="match status" value="1"/>
</dbReference>
<keyword evidence="8" id="KW-0479">Metal-binding</keyword>
<comment type="pathway">
    <text evidence="3">Cofactor biosynthesis; molybdopterin biosynthesis.</text>
</comment>